<dbReference type="AlphaFoldDB" id="Q23E38"/>
<dbReference type="RefSeq" id="XP_001014994.1">
    <property type="nucleotide sequence ID" value="XM_001014994.1"/>
</dbReference>
<reference evidence="2" key="1">
    <citation type="journal article" date="2006" name="PLoS Biol.">
        <title>Macronuclear genome sequence of the ciliate Tetrahymena thermophila, a model eukaryote.</title>
        <authorList>
            <person name="Eisen J.A."/>
            <person name="Coyne R.S."/>
            <person name="Wu M."/>
            <person name="Wu D."/>
            <person name="Thiagarajan M."/>
            <person name="Wortman J.R."/>
            <person name="Badger J.H."/>
            <person name="Ren Q."/>
            <person name="Amedeo P."/>
            <person name="Jones K.M."/>
            <person name="Tallon L.J."/>
            <person name="Delcher A.L."/>
            <person name="Salzberg S.L."/>
            <person name="Silva J.C."/>
            <person name="Haas B.J."/>
            <person name="Majoros W.H."/>
            <person name="Farzad M."/>
            <person name="Carlton J.M."/>
            <person name="Smith R.K. Jr."/>
            <person name="Garg J."/>
            <person name="Pearlman R.E."/>
            <person name="Karrer K.M."/>
            <person name="Sun L."/>
            <person name="Manning G."/>
            <person name="Elde N.C."/>
            <person name="Turkewitz A.P."/>
            <person name="Asai D.J."/>
            <person name="Wilkes D.E."/>
            <person name="Wang Y."/>
            <person name="Cai H."/>
            <person name="Collins K."/>
            <person name="Stewart B.A."/>
            <person name="Lee S.R."/>
            <person name="Wilamowska K."/>
            <person name="Weinberg Z."/>
            <person name="Ruzzo W.L."/>
            <person name="Wloga D."/>
            <person name="Gaertig J."/>
            <person name="Frankel J."/>
            <person name="Tsao C.-C."/>
            <person name="Gorovsky M.A."/>
            <person name="Keeling P.J."/>
            <person name="Waller R.F."/>
            <person name="Patron N.J."/>
            <person name="Cherry J.M."/>
            <person name="Stover N.A."/>
            <person name="Krieger C.J."/>
            <person name="del Toro C."/>
            <person name="Ryder H.F."/>
            <person name="Williamson S.C."/>
            <person name="Barbeau R.A."/>
            <person name="Hamilton E.P."/>
            <person name="Orias E."/>
        </authorList>
    </citation>
    <scope>NUCLEOTIDE SEQUENCE [LARGE SCALE GENOMIC DNA]</scope>
    <source>
        <strain evidence="2">SB210</strain>
    </source>
</reference>
<dbReference type="KEGG" id="tet:TTHERM_00672170"/>
<proteinExistence type="predicted"/>
<dbReference type="Proteomes" id="UP000009168">
    <property type="component" value="Unassembled WGS sequence"/>
</dbReference>
<keyword evidence="2" id="KW-1185">Reference proteome</keyword>
<gene>
    <name evidence="1" type="ORF">TTHERM_00672170</name>
</gene>
<name>Q23E38_TETTS</name>
<accession>Q23E38</accession>
<evidence type="ECO:0000313" key="1">
    <source>
        <dbReference type="EMBL" id="EAR94749.1"/>
    </source>
</evidence>
<evidence type="ECO:0000313" key="2">
    <source>
        <dbReference type="Proteomes" id="UP000009168"/>
    </source>
</evidence>
<dbReference type="EMBL" id="GG662711">
    <property type="protein sequence ID" value="EAR94749.1"/>
    <property type="molecule type" value="Genomic_DNA"/>
</dbReference>
<organism evidence="1 2">
    <name type="scientific">Tetrahymena thermophila (strain SB210)</name>
    <dbReference type="NCBI Taxonomy" id="312017"/>
    <lineage>
        <taxon>Eukaryota</taxon>
        <taxon>Sar</taxon>
        <taxon>Alveolata</taxon>
        <taxon>Ciliophora</taxon>
        <taxon>Intramacronucleata</taxon>
        <taxon>Oligohymenophorea</taxon>
        <taxon>Hymenostomatida</taxon>
        <taxon>Tetrahymenina</taxon>
        <taxon>Tetrahymenidae</taxon>
        <taxon>Tetrahymena</taxon>
    </lineage>
</organism>
<dbReference type="InParanoid" id="Q23E38"/>
<protein>
    <submittedName>
        <fullName evidence="1">Uncharacterized protein</fullName>
    </submittedName>
</protein>
<dbReference type="GeneID" id="7825912"/>
<sequence length="57" mass="6626">MIVDQQTNQTFRQLKATNQFPEFECLKTSVIIAVLTQSSYPHIRKRICPAVYKKQSP</sequence>
<dbReference type="HOGENOM" id="CLU_3000663_0_0_1"/>